<dbReference type="PANTHER" id="PTHR43024">
    <property type="entry name" value="UDP-N-ACETYLMURAMOYL-TRIPEPTIDE--D-ALANYL-D-ALANINE LIGASE"/>
    <property type="match status" value="1"/>
</dbReference>
<dbReference type="HAMAP" id="MF_02019">
    <property type="entry name" value="MurF"/>
    <property type="match status" value="1"/>
</dbReference>
<evidence type="ECO:0000256" key="4">
    <source>
        <dbReference type="ARBA" id="ARBA00022741"/>
    </source>
</evidence>
<dbReference type="GO" id="GO:0009252">
    <property type="term" value="P:peptidoglycan biosynthetic process"/>
    <property type="evidence" value="ECO:0007669"/>
    <property type="project" value="UniProtKB-UniRule"/>
</dbReference>
<comment type="function">
    <text evidence="10 11">Involved in cell wall formation. Catalyzes the final step in the synthesis of UDP-N-acetylmuramoyl-pentapeptide, the precursor of murein.</text>
</comment>
<dbReference type="SUPFAM" id="SSF53244">
    <property type="entry name" value="MurD-like peptide ligases, peptide-binding domain"/>
    <property type="match status" value="1"/>
</dbReference>
<evidence type="ECO:0000256" key="1">
    <source>
        <dbReference type="ARBA" id="ARBA00022490"/>
    </source>
</evidence>
<keyword evidence="2 10" id="KW-0436">Ligase</keyword>
<evidence type="ECO:0000256" key="8">
    <source>
        <dbReference type="ARBA" id="ARBA00023306"/>
    </source>
</evidence>
<feature type="binding site" evidence="10">
    <location>
        <begin position="107"/>
        <end position="113"/>
    </location>
    <ligand>
        <name>ATP</name>
        <dbReference type="ChEBI" id="CHEBI:30616"/>
    </ligand>
</feature>
<evidence type="ECO:0000256" key="10">
    <source>
        <dbReference type="HAMAP-Rule" id="MF_02019"/>
    </source>
</evidence>
<accession>A0A2P5SWA6</accession>
<dbReference type="Pfam" id="PF02875">
    <property type="entry name" value="Mur_ligase_C"/>
    <property type="match status" value="1"/>
</dbReference>
<evidence type="ECO:0000313" key="15">
    <source>
        <dbReference type="Proteomes" id="UP000296144"/>
    </source>
</evidence>
<dbReference type="GO" id="GO:0047480">
    <property type="term" value="F:UDP-N-acetylmuramoyl-tripeptide-D-alanyl-D-alanine ligase activity"/>
    <property type="evidence" value="ECO:0007669"/>
    <property type="project" value="UniProtKB-UniRule"/>
</dbReference>
<dbReference type="UniPathway" id="UPA00219"/>
<keyword evidence="6 10" id="KW-0133">Cell shape</keyword>
<dbReference type="PANTHER" id="PTHR43024:SF1">
    <property type="entry name" value="UDP-N-ACETYLMURAMOYL-TRIPEPTIDE--D-ALANYL-D-ALANINE LIGASE"/>
    <property type="match status" value="1"/>
</dbReference>
<evidence type="ECO:0000256" key="6">
    <source>
        <dbReference type="ARBA" id="ARBA00022960"/>
    </source>
</evidence>
<dbReference type="GO" id="GO:0005524">
    <property type="term" value="F:ATP binding"/>
    <property type="evidence" value="ECO:0007669"/>
    <property type="project" value="UniProtKB-UniRule"/>
</dbReference>
<dbReference type="Proteomes" id="UP000296144">
    <property type="component" value="Unassembled WGS sequence"/>
</dbReference>
<keyword evidence="8 10" id="KW-0131">Cell cycle</keyword>
<dbReference type="InterPro" id="IPR005863">
    <property type="entry name" value="UDP-N-AcMur_synth"/>
</dbReference>
<dbReference type="NCBIfam" id="NF008041">
    <property type="entry name" value="PRK10773.1"/>
    <property type="match status" value="1"/>
</dbReference>
<evidence type="ECO:0000256" key="9">
    <source>
        <dbReference type="ARBA" id="ARBA00023316"/>
    </source>
</evidence>
<sequence>MIPIFLSTLAKITKGKLYGKDTLLDNISIDTSKIQLGTLFIAIIGKQFDAHNFVDHAINQGAKALLVNRYLPISIPQVIVKDTSLALGTLSSWVRNQVKTRVVALTGSAGKTSVKEMTASIFRQCGKTLCNKDNLNNKFGVSLTLLQLSTEHKYAVIELGANHPGEIDYITKITCPESVLVNNIAEAHLEGFGSMANIAKAKGEIFYHLHEKGTAIINDDSHGMLHWKKYLNNKKTWTFSLKKNTSDFFAYNIKINKNYTSFCMHTPDGLVKPNIPITGTHNIYNALAASALSLSIGIPLDAIISGLATFNPIPGRLFPIYLSKNKILLDDSYNSNIGSMKVAIELLSSMPGYRVMVVSDIAELGLESERLHRKLGVYAKNMAIDLVISIGTLSYLISQNSKIGKHFTSKKLVVKYLKLLLFKYENITILIKGSRNANMEEVIKELL</sequence>
<dbReference type="InterPro" id="IPR004101">
    <property type="entry name" value="Mur_ligase_C"/>
</dbReference>
<feature type="domain" description="Mur ligase central" evidence="13">
    <location>
        <begin position="106"/>
        <end position="292"/>
    </location>
</feature>
<keyword evidence="9 10" id="KW-0961">Cell wall biogenesis/degradation</keyword>
<keyword evidence="4 10" id="KW-0547">Nucleotide-binding</keyword>
<dbReference type="OrthoDB" id="9801978at2"/>
<dbReference type="SUPFAM" id="SSF53623">
    <property type="entry name" value="MurD-like peptide ligases, catalytic domain"/>
    <property type="match status" value="1"/>
</dbReference>
<dbReference type="InterPro" id="IPR051046">
    <property type="entry name" value="MurCDEF_CellWall_CoF430Synth"/>
</dbReference>
<protein>
    <recommendedName>
        <fullName evidence="10 11">UDP-N-acetylmuramoyl-tripeptide--D-alanyl-D-alanine ligase</fullName>
        <ecNumber evidence="10 11">6.3.2.10</ecNumber>
    </recommendedName>
    <alternativeName>
        <fullName evidence="10">D-alanyl-D-alanine-adding enzyme</fullName>
    </alternativeName>
</protein>
<keyword evidence="3 10" id="KW-0132">Cell division</keyword>
<dbReference type="EMBL" id="PDKU01000002">
    <property type="protein sequence ID" value="PPI86596.1"/>
    <property type="molecule type" value="Genomic_DNA"/>
</dbReference>
<name>A0A2P5SWA6_9GAMM</name>
<dbReference type="Gene3D" id="3.90.190.20">
    <property type="entry name" value="Mur ligase, C-terminal domain"/>
    <property type="match status" value="1"/>
</dbReference>
<dbReference type="SUPFAM" id="SSF63418">
    <property type="entry name" value="MurE/MurF N-terminal domain"/>
    <property type="match status" value="1"/>
</dbReference>
<keyword evidence="7 10" id="KW-0573">Peptidoglycan synthesis</keyword>
<evidence type="ECO:0000256" key="3">
    <source>
        <dbReference type="ARBA" id="ARBA00022618"/>
    </source>
</evidence>
<organism evidence="14 15">
    <name type="scientific">Candidatus Pantoea edessiphila</name>
    <dbReference type="NCBI Taxonomy" id="2044610"/>
    <lineage>
        <taxon>Bacteria</taxon>
        <taxon>Pseudomonadati</taxon>
        <taxon>Pseudomonadota</taxon>
        <taxon>Gammaproteobacteria</taxon>
        <taxon>Enterobacterales</taxon>
        <taxon>Erwiniaceae</taxon>
        <taxon>Pantoea</taxon>
    </lineage>
</organism>
<keyword evidence="15" id="KW-1185">Reference proteome</keyword>
<evidence type="ECO:0000259" key="13">
    <source>
        <dbReference type="Pfam" id="PF08245"/>
    </source>
</evidence>
<dbReference type="GO" id="GO:0008766">
    <property type="term" value="F:UDP-N-acetylmuramoylalanyl-D-glutamyl-2,6-diaminopimelate-D-alanyl-D-alanine ligase activity"/>
    <property type="evidence" value="ECO:0007669"/>
    <property type="project" value="RHEA"/>
</dbReference>
<dbReference type="InterPro" id="IPR035911">
    <property type="entry name" value="MurE/MurF_N"/>
</dbReference>
<reference evidence="14 15" key="1">
    <citation type="journal article" date="2018" name="Genome Biol. Evol.">
        <title>Cladogenesis and Genomic Streamlining in Extracellular Endosymbionts of Tropical Stink Bugs.</title>
        <authorList>
            <person name="Otero-Bravo A."/>
            <person name="Goffredi S."/>
            <person name="Sabree Z.L."/>
        </authorList>
    </citation>
    <scope>NUCLEOTIDE SEQUENCE [LARGE SCALE GENOMIC DNA]</scope>
    <source>
        <strain evidence="14 15">SoEL</strain>
    </source>
</reference>
<evidence type="ECO:0000256" key="7">
    <source>
        <dbReference type="ARBA" id="ARBA00022984"/>
    </source>
</evidence>
<dbReference type="GO" id="GO:0008360">
    <property type="term" value="P:regulation of cell shape"/>
    <property type="evidence" value="ECO:0007669"/>
    <property type="project" value="UniProtKB-KW"/>
</dbReference>
<evidence type="ECO:0000259" key="12">
    <source>
        <dbReference type="Pfam" id="PF02875"/>
    </source>
</evidence>
<evidence type="ECO:0000256" key="11">
    <source>
        <dbReference type="RuleBase" id="RU004136"/>
    </source>
</evidence>
<dbReference type="RefSeq" id="WP_136130171.1">
    <property type="nucleotide sequence ID" value="NZ_PDKU01000002.1"/>
</dbReference>
<evidence type="ECO:0000256" key="5">
    <source>
        <dbReference type="ARBA" id="ARBA00022840"/>
    </source>
</evidence>
<dbReference type="GO" id="GO:0071555">
    <property type="term" value="P:cell wall organization"/>
    <property type="evidence" value="ECO:0007669"/>
    <property type="project" value="UniProtKB-KW"/>
</dbReference>
<gene>
    <name evidence="10" type="primary">murF</name>
    <name evidence="14" type="ORF">CRV10_02010</name>
</gene>
<dbReference type="NCBIfam" id="TIGR01143">
    <property type="entry name" value="murF"/>
    <property type="match status" value="1"/>
</dbReference>
<keyword evidence="1 10" id="KW-0963">Cytoplasm</keyword>
<dbReference type="Gene3D" id="3.40.1390.10">
    <property type="entry name" value="MurE/MurF, N-terminal domain"/>
    <property type="match status" value="1"/>
</dbReference>
<keyword evidence="5 10" id="KW-0067">ATP-binding</keyword>
<dbReference type="InterPro" id="IPR036565">
    <property type="entry name" value="Mur-like_cat_sf"/>
</dbReference>
<comment type="pathway">
    <text evidence="10 11">Cell wall biogenesis; peptidoglycan biosynthesis.</text>
</comment>
<comment type="similarity">
    <text evidence="10">Belongs to the MurCDEF family. MurF subfamily.</text>
</comment>
<dbReference type="InterPro" id="IPR036615">
    <property type="entry name" value="Mur_ligase_C_dom_sf"/>
</dbReference>
<proteinExistence type="inferred from homology"/>
<comment type="catalytic activity">
    <reaction evidence="10 11">
        <text>D-alanyl-D-alanine + UDP-N-acetyl-alpha-D-muramoyl-L-alanyl-gamma-D-glutamyl-meso-2,6-diaminopimelate + ATP = UDP-N-acetyl-alpha-D-muramoyl-L-alanyl-gamma-D-glutamyl-meso-2,6-diaminopimeloyl-D-alanyl-D-alanine + ADP + phosphate + H(+)</text>
        <dbReference type="Rhea" id="RHEA:28374"/>
        <dbReference type="ChEBI" id="CHEBI:15378"/>
        <dbReference type="ChEBI" id="CHEBI:30616"/>
        <dbReference type="ChEBI" id="CHEBI:43474"/>
        <dbReference type="ChEBI" id="CHEBI:57822"/>
        <dbReference type="ChEBI" id="CHEBI:61386"/>
        <dbReference type="ChEBI" id="CHEBI:83905"/>
        <dbReference type="ChEBI" id="CHEBI:456216"/>
        <dbReference type="EC" id="6.3.2.10"/>
    </reaction>
</comment>
<feature type="domain" description="Mur ligase C-terminal" evidence="12">
    <location>
        <begin position="324"/>
        <end position="435"/>
    </location>
</feature>
<dbReference type="GO" id="GO:0005737">
    <property type="term" value="C:cytoplasm"/>
    <property type="evidence" value="ECO:0007669"/>
    <property type="project" value="UniProtKB-SubCell"/>
</dbReference>
<dbReference type="AlphaFoldDB" id="A0A2P5SWA6"/>
<evidence type="ECO:0000313" key="14">
    <source>
        <dbReference type="EMBL" id="PPI86596.1"/>
    </source>
</evidence>
<dbReference type="EC" id="6.3.2.10" evidence="10 11"/>
<dbReference type="Pfam" id="PF08245">
    <property type="entry name" value="Mur_ligase_M"/>
    <property type="match status" value="1"/>
</dbReference>
<comment type="caution">
    <text evidence="14">The sequence shown here is derived from an EMBL/GenBank/DDBJ whole genome shotgun (WGS) entry which is preliminary data.</text>
</comment>
<evidence type="ECO:0000256" key="2">
    <source>
        <dbReference type="ARBA" id="ARBA00022598"/>
    </source>
</evidence>
<dbReference type="Gene3D" id="3.40.1190.10">
    <property type="entry name" value="Mur-like, catalytic domain"/>
    <property type="match status" value="1"/>
</dbReference>
<dbReference type="GO" id="GO:0051301">
    <property type="term" value="P:cell division"/>
    <property type="evidence" value="ECO:0007669"/>
    <property type="project" value="UniProtKB-KW"/>
</dbReference>
<comment type="subcellular location">
    <subcellularLocation>
        <location evidence="10 11">Cytoplasm</location>
    </subcellularLocation>
</comment>
<dbReference type="InterPro" id="IPR013221">
    <property type="entry name" value="Mur_ligase_cen"/>
</dbReference>